<protein>
    <submittedName>
        <fullName evidence="1">Uncharacterized protein</fullName>
    </submittedName>
</protein>
<evidence type="ECO:0000313" key="1">
    <source>
        <dbReference type="EMBL" id="CAB4152164.1"/>
    </source>
</evidence>
<gene>
    <name evidence="1" type="ORF">UFOVP588_55</name>
</gene>
<proteinExistence type="predicted"/>
<name>A0A6J5MZ50_9CAUD</name>
<reference evidence="1" key="1">
    <citation type="submission" date="2020-04" db="EMBL/GenBank/DDBJ databases">
        <authorList>
            <person name="Chiriac C."/>
            <person name="Salcher M."/>
            <person name="Ghai R."/>
            <person name="Kavagutti S V."/>
        </authorList>
    </citation>
    <scope>NUCLEOTIDE SEQUENCE</scope>
</reference>
<sequence>MSILALTSNTLIGTPAAGNVEYNGQFYGTDSAASRAQMQRITQGTAVASTSGTSIDFTSLPAWVKRITVMFSGVSTSGTSVVQVQLGSGSVTTSGYASQSTFSGASSATSSVTSGLHFHGGAAASARNGAMVIMLLGSNNWSATWMSGQPSDSGVVYGGGSITLSGTLDRVRITTVNGTDTFDAGSVNIMYEG</sequence>
<organism evidence="1">
    <name type="scientific">uncultured Caudovirales phage</name>
    <dbReference type="NCBI Taxonomy" id="2100421"/>
    <lineage>
        <taxon>Viruses</taxon>
        <taxon>Duplodnaviria</taxon>
        <taxon>Heunggongvirae</taxon>
        <taxon>Uroviricota</taxon>
        <taxon>Caudoviricetes</taxon>
        <taxon>Peduoviridae</taxon>
        <taxon>Maltschvirus</taxon>
        <taxon>Maltschvirus maltsch</taxon>
    </lineage>
</organism>
<dbReference type="EMBL" id="LR796561">
    <property type="protein sequence ID" value="CAB4152164.1"/>
    <property type="molecule type" value="Genomic_DNA"/>
</dbReference>
<accession>A0A6J5MZ50</accession>